<sequence>MSAELSGPPQGKGRHPWDWYVEEHWVTHALASVVPLDRAVTYLDPCCGQLHIPEALAALGLPHVHGTDLFERAPDHRLFLGCHDFLGDQRHLLEASQRLSIIMNPPYSCQDGRRVRGLAEQFIRRALAIATDKVCAVLPLKWLGSAGRYQLFAQFPPAAIWILSERPSMPPGDAIAALGKAAFNNGKVDYMWVVWDAAAPPLLAADGTPPTAPISWIAPRQKTKKLRPKSAHAEIHLPLHAVSESS</sequence>
<proteinExistence type="predicted"/>
<keyword evidence="2" id="KW-1185">Reference proteome</keyword>
<comment type="caution">
    <text evidence="1">The sequence shown here is derived from an EMBL/GenBank/DDBJ whole genome shotgun (WGS) entry which is preliminary data.</text>
</comment>
<gene>
    <name evidence="1" type="ORF">GRI97_17590</name>
</gene>
<dbReference type="Gene3D" id="3.40.50.150">
    <property type="entry name" value="Vaccinia Virus protein VP39"/>
    <property type="match status" value="1"/>
</dbReference>
<evidence type="ECO:0000313" key="2">
    <source>
        <dbReference type="Proteomes" id="UP000469430"/>
    </source>
</evidence>
<reference evidence="1 2" key="1">
    <citation type="submission" date="2019-12" db="EMBL/GenBank/DDBJ databases">
        <title>Genomic-based taxomic classification of the family Erythrobacteraceae.</title>
        <authorList>
            <person name="Xu L."/>
        </authorList>
    </citation>
    <scope>NUCLEOTIDE SEQUENCE [LARGE SCALE GENOMIC DNA]</scope>
    <source>
        <strain evidence="1 2">S36</strain>
    </source>
</reference>
<dbReference type="OrthoDB" id="1079385at2"/>
<evidence type="ECO:0008006" key="3">
    <source>
        <dbReference type="Google" id="ProtNLM"/>
    </source>
</evidence>
<dbReference type="SUPFAM" id="SSF53335">
    <property type="entry name" value="S-adenosyl-L-methionine-dependent methyltransferases"/>
    <property type="match status" value="1"/>
</dbReference>
<dbReference type="EMBL" id="WTYJ01000005">
    <property type="protein sequence ID" value="MXP00806.1"/>
    <property type="molecule type" value="Genomic_DNA"/>
</dbReference>
<organism evidence="1 2">
    <name type="scientific">Croceibacterium xixiisoli</name>
    <dbReference type="NCBI Taxonomy" id="1476466"/>
    <lineage>
        <taxon>Bacteria</taxon>
        <taxon>Pseudomonadati</taxon>
        <taxon>Pseudomonadota</taxon>
        <taxon>Alphaproteobacteria</taxon>
        <taxon>Sphingomonadales</taxon>
        <taxon>Erythrobacteraceae</taxon>
        <taxon>Croceibacterium</taxon>
    </lineage>
</organism>
<dbReference type="AlphaFoldDB" id="A0A6I4TXB2"/>
<accession>A0A6I4TXB2</accession>
<protein>
    <recommendedName>
        <fullName evidence="3">Methyltransferase</fullName>
    </recommendedName>
</protein>
<dbReference type="RefSeq" id="WP_161392548.1">
    <property type="nucleotide sequence ID" value="NZ_JBHSCP010000001.1"/>
</dbReference>
<evidence type="ECO:0000313" key="1">
    <source>
        <dbReference type="EMBL" id="MXP00806.1"/>
    </source>
</evidence>
<dbReference type="InterPro" id="IPR029063">
    <property type="entry name" value="SAM-dependent_MTases_sf"/>
</dbReference>
<name>A0A6I4TXB2_9SPHN</name>
<dbReference type="Proteomes" id="UP000469430">
    <property type="component" value="Unassembled WGS sequence"/>
</dbReference>